<sequence>MQANPLQGNPALAAAIAAYNINDPTLGNNTPRAVQSNAPAVGRVTAVTAADRARGIGA</sequence>
<organism evidence="1 2">
    <name type="scientific">Duganella phyllosphaerae</name>
    <dbReference type="NCBI Taxonomy" id="762836"/>
    <lineage>
        <taxon>Bacteria</taxon>
        <taxon>Pseudomonadati</taxon>
        <taxon>Pseudomonadota</taxon>
        <taxon>Betaproteobacteria</taxon>
        <taxon>Burkholderiales</taxon>
        <taxon>Oxalobacteraceae</taxon>
        <taxon>Telluria group</taxon>
        <taxon>Duganella</taxon>
    </lineage>
</organism>
<dbReference type="EMBL" id="LROM01000017">
    <property type="protein sequence ID" value="OFA09098.1"/>
    <property type="molecule type" value="Genomic_DNA"/>
</dbReference>
<dbReference type="AlphaFoldDB" id="A0A1E7X7W9"/>
<reference evidence="2" key="1">
    <citation type="journal article" date="2016" name="Front. Microbiol.">
        <title>Molecular Keys to the Janthinobacterium and Duganella spp. Interaction with the Plant Pathogen Fusarium graminearum.</title>
        <authorList>
            <person name="Haack F.S."/>
            <person name="Poehlein A."/>
            <person name="Kroger C."/>
            <person name="Voigt C.A."/>
            <person name="Piepenbring M."/>
            <person name="Bode H.B."/>
            <person name="Daniel R."/>
            <person name="Schafer W."/>
            <person name="Streit W.R."/>
        </authorList>
    </citation>
    <scope>NUCLEOTIDE SEQUENCE [LARGE SCALE GENOMIC DNA]</scope>
    <source>
        <strain evidence="2">T54</strain>
    </source>
</reference>
<dbReference type="PATRIC" id="fig|762836.4.peg.221"/>
<name>A0A1E7X7W9_9BURK</name>
<evidence type="ECO:0000313" key="1">
    <source>
        <dbReference type="EMBL" id="OFA09098.1"/>
    </source>
</evidence>
<gene>
    <name evidence="1" type="ORF">DUPY_02090</name>
</gene>
<accession>A0A1E7X7W9</accession>
<proteinExistence type="predicted"/>
<protein>
    <submittedName>
        <fullName evidence="1">Uncharacterized protein</fullName>
    </submittedName>
</protein>
<comment type="caution">
    <text evidence="1">The sequence shown here is derived from an EMBL/GenBank/DDBJ whole genome shotgun (WGS) entry which is preliminary data.</text>
</comment>
<keyword evidence="2" id="KW-1185">Reference proteome</keyword>
<dbReference type="Proteomes" id="UP000175989">
    <property type="component" value="Unassembled WGS sequence"/>
</dbReference>
<evidence type="ECO:0000313" key="2">
    <source>
        <dbReference type="Proteomes" id="UP000175989"/>
    </source>
</evidence>